<keyword evidence="3 7" id="KW-0694">RNA-binding</keyword>
<dbReference type="InterPro" id="IPR020069">
    <property type="entry name" value="Ribosomal_bL9_C"/>
</dbReference>
<comment type="function">
    <text evidence="7">Binds to the 23S rRNA.</text>
</comment>
<evidence type="ECO:0000256" key="3">
    <source>
        <dbReference type="ARBA" id="ARBA00022884"/>
    </source>
</evidence>
<dbReference type="HAMAP" id="MF_00503">
    <property type="entry name" value="Ribosomal_bL9"/>
    <property type="match status" value="1"/>
</dbReference>
<dbReference type="Pfam" id="PF03948">
    <property type="entry name" value="Ribosomal_L9_C"/>
    <property type="match status" value="1"/>
</dbReference>
<keyword evidence="5 7" id="KW-0687">Ribonucleoprotein</keyword>
<dbReference type="AlphaFoldDB" id="A0A2N4XXQ6"/>
<organism evidence="9 10">
    <name type="scientific">Candidatus Palibaumannia cicadellinicola</name>
    <dbReference type="NCBI Taxonomy" id="186490"/>
    <lineage>
        <taxon>Bacteria</taxon>
        <taxon>Pseudomonadati</taxon>
        <taxon>Pseudomonadota</taxon>
        <taxon>Gammaproteobacteria</taxon>
        <taxon>Candidatus Palibaumannia</taxon>
    </lineage>
</organism>
<gene>
    <name evidence="7" type="primary">rplI</name>
    <name evidence="9" type="ORF">CEX73_00050</name>
</gene>
<dbReference type="PANTHER" id="PTHR21368">
    <property type="entry name" value="50S RIBOSOMAL PROTEIN L9"/>
    <property type="match status" value="1"/>
</dbReference>
<dbReference type="InterPro" id="IPR036935">
    <property type="entry name" value="Ribosomal_bL9_N_sf"/>
</dbReference>
<evidence type="ECO:0000313" key="9">
    <source>
        <dbReference type="EMBL" id="PLK59439.1"/>
    </source>
</evidence>
<comment type="caution">
    <text evidence="9">The sequence shown here is derived from an EMBL/GenBank/DDBJ whole genome shotgun (WGS) entry which is preliminary data.</text>
</comment>
<dbReference type="RefSeq" id="WP_101626623.1">
    <property type="nucleotide sequence ID" value="NZ_NJPO01000002.1"/>
</dbReference>
<dbReference type="InterPro" id="IPR020594">
    <property type="entry name" value="Ribosomal_bL9_bac/chp"/>
</dbReference>
<name>A0A2N4XXQ6_9GAMM</name>
<dbReference type="Proteomes" id="UP000234253">
    <property type="component" value="Unassembled WGS sequence"/>
</dbReference>
<dbReference type="InterPro" id="IPR000244">
    <property type="entry name" value="Ribosomal_bL9"/>
</dbReference>
<evidence type="ECO:0000256" key="2">
    <source>
        <dbReference type="ARBA" id="ARBA00022730"/>
    </source>
</evidence>
<dbReference type="GO" id="GO:0003735">
    <property type="term" value="F:structural constituent of ribosome"/>
    <property type="evidence" value="ECO:0007669"/>
    <property type="project" value="InterPro"/>
</dbReference>
<protein>
    <recommendedName>
        <fullName evidence="6 7">Large ribosomal subunit protein bL9</fullName>
    </recommendedName>
</protein>
<proteinExistence type="inferred from homology"/>
<dbReference type="InterPro" id="IPR036791">
    <property type="entry name" value="Ribosomal_bL9_C_sf"/>
</dbReference>
<reference evidence="9 10" key="1">
    <citation type="submission" date="2017-06" db="EMBL/GenBank/DDBJ databases">
        <title>Metabolic interaction between xylem feeders and their symbionts.</title>
        <authorList>
            <person name="Chouaia B."/>
        </authorList>
    </citation>
    <scope>NUCLEOTIDE SEQUENCE [LARGE SCALE GENOMIC DNA]</scope>
    <source>
        <strain evidence="9 10">Gra</strain>
    </source>
</reference>
<evidence type="ECO:0000256" key="6">
    <source>
        <dbReference type="ARBA" id="ARBA00035292"/>
    </source>
</evidence>
<dbReference type="Gene3D" id="3.40.5.10">
    <property type="entry name" value="Ribosomal protein L9, N-terminal domain"/>
    <property type="match status" value="1"/>
</dbReference>
<evidence type="ECO:0000313" key="10">
    <source>
        <dbReference type="Proteomes" id="UP000234253"/>
    </source>
</evidence>
<sequence>MQVILLDHVSNLGSLGEQVNVKAGYARNYLVPQGKAVPATRKNVEYFEKCRVELEAKLADIKATAEARADKINELGRVTLLSKAGEEGKLFGSIGTRDIANAITTAGINVNKSEVRLPHGVLRTTGNHVVNIRVHSDIFVTLNVVVMAEA</sequence>
<comment type="similarity">
    <text evidence="1 7">Belongs to the bacterial ribosomal protein bL9 family.</text>
</comment>
<dbReference type="InterPro" id="IPR020070">
    <property type="entry name" value="Ribosomal_bL9_N"/>
</dbReference>
<dbReference type="SUPFAM" id="SSF55653">
    <property type="entry name" value="Ribosomal protein L9 C-domain"/>
    <property type="match status" value="1"/>
</dbReference>
<dbReference type="Gene3D" id="3.10.430.100">
    <property type="entry name" value="Ribosomal protein L9, C-terminal domain"/>
    <property type="match status" value="1"/>
</dbReference>
<dbReference type="Pfam" id="PF01281">
    <property type="entry name" value="Ribosomal_L9_N"/>
    <property type="match status" value="1"/>
</dbReference>
<dbReference type="FunFam" id="3.40.5.10:FF:000001">
    <property type="entry name" value="50S ribosomal protein L9"/>
    <property type="match status" value="1"/>
</dbReference>
<keyword evidence="2 7" id="KW-0699">rRNA-binding</keyword>
<dbReference type="GO" id="GO:0005840">
    <property type="term" value="C:ribosome"/>
    <property type="evidence" value="ECO:0007669"/>
    <property type="project" value="UniProtKB-KW"/>
</dbReference>
<feature type="domain" description="Ribosomal protein L9" evidence="8">
    <location>
        <begin position="13"/>
        <end position="40"/>
    </location>
</feature>
<evidence type="ECO:0000259" key="8">
    <source>
        <dbReference type="PROSITE" id="PS00651"/>
    </source>
</evidence>
<evidence type="ECO:0000256" key="5">
    <source>
        <dbReference type="ARBA" id="ARBA00023274"/>
    </source>
</evidence>
<dbReference type="GO" id="GO:0019843">
    <property type="term" value="F:rRNA binding"/>
    <property type="evidence" value="ECO:0007669"/>
    <property type="project" value="UniProtKB-UniRule"/>
</dbReference>
<dbReference type="EMBL" id="NJPO01000002">
    <property type="protein sequence ID" value="PLK59439.1"/>
    <property type="molecule type" value="Genomic_DNA"/>
</dbReference>
<dbReference type="OrthoDB" id="9788336at2"/>
<dbReference type="SUPFAM" id="SSF55658">
    <property type="entry name" value="L9 N-domain-like"/>
    <property type="match status" value="1"/>
</dbReference>
<evidence type="ECO:0000256" key="4">
    <source>
        <dbReference type="ARBA" id="ARBA00022980"/>
    </source>
</evidence>
<accession>A0A2N4XXQ6</accession>
<dbReference type="FunFam" id="3.10.430.100:FF:000001">
    <property type="entry name" value="50S ribosomal protein L9"/>
    <property type="match status" value="1"/>
</dbReference>
<dbReference type="PROSITE" id="PS00651">
    <property type="entry name" value="RIBOSOMAL_L9"/>
    <property type="match status" value="1"/>
</dbReference>
<dbReference type="GO" id="GO:1990904">
    <property type="term" value="C:ribonucleoprotein complex"/>
    <property type="evidence" value="ECO:0007669"/>
    <property type="project" value="UniProtKB-KW"/>
</dbReference>
<dbReference type="GO" id="GO:0006412">
    <property type="term" value="P:translation"/>
    <property type="evidence" value="ECO:0007669"/>
    <property type="project" value="UniProtKB-UniRule"/>
</dbReference>
<evidence type="ECO:0000256" key="7">
    <source>
        <dbReference type="HAMAP-Rule" id="MF_00503"/>
    </source>
</evidence>
<evidence type="ECO:0000256" key="1">
    <source>
        <dbReference type="ARBA" id="ARBA00010605"/>
    </source>
</evidence>
<keyword evidence="4 7" id="KW-0689">Ribosomal protein</keyword>
<dbReference type="NCBIfam" id="TIGR00158">
    <property type="entry name" value="L9"/>
    <property type="match status" value="1"/>
</dbReference>
<dbReference type="InterPro" id="IPR009027">
    <property type="entry name" value="Ribosomal_bL9/RNase_H1_N"/>
</dbReference>